<evidence type="ECO:0000313" key="3">
    <source>
        <dbReference type="Proteomes" id="UP000324222"/>
    </source>
</evidence>
<keyword evidence="1" id="KW-0732">Signal</keyword>
<dbReference type="EMBL" id="VSRR010019675">
    <property type="protein sequence ID" value="MPC62440.1"/>
    <property type="molecule type" value="Genomic_DNA"/>
</dbReference>
<proteinExistence type="predicted"/>
<accession>A0A5B7GR11</accession>
<evidence type="ECO:0000313" key="2">
    <source>
        <dbReference type="EMBL" id="MPC62440.1"/>
    </source>
</evidence>
<sequence>MLFVFTYLFTLFCLNVIEQCTVRENTEEVEVGLCLICVVPAGLWRRRVVATTSNHSHTPAHTPPVSVLAAPVSMEGPVRRNNWQQRTLLGGHLDDVIKMASQPGQFQHYFDFPSATTTSATVKRGHV</sequence>
<keyword evidence="3" id="KW-1185">Reference proteome</keyword>
<feature type="chain" id="PRO_5023026361" description="Secreted protein" evidence="1">
    <location>
        <begin position="20"/>
        <end position="127"/>
    </location>
</feature>
<dbReference type="AlphaFoldDB" id="A0A5B7GR11"/>
<evidence type="ECO:0000256" key="1">
    <source>
        <dbReference type="SAM" id="SignalP"/>
    </source>
</evidence>
<dbReference type="Proteomes" id="UP000324222">
    <property type="component" value="Unassembled WGS sequence"/>
</dbReference>
<reference evidence="2 3" key="1">
    <citation type="submission" date="2019-05" db="EMBL/GenBank/DDBJ databases">
        <title>Another draft genome of Portunus trituberculatus and its Hox gene families provides insights of decapod evolution.</title>
        <authorList>
            <person name="Jeong J.-H."/>
            <person name="Song I."/>
            <person name="Kim S."/>
            <person name="Choi T."/>
            <person name="Kim D."/>
            <person name="Ryu S."/>
            <person name="Kim W."/>
        </authorList>
    </citation>
    <scope>NUCLEOTIDE SEQUENCE [LARGE SCALE GENOMIC DNA]</scope>
    <source>
        <tissue evidence="2">Muscle</tissue>
    </source>
</reference>
<comment type="caution">
    <text evidence="2">The sequence shown here is derived from an EMBL/GenBank/DDBJ whole genome shotgun (WGS) entry which is preliminary data.</text>
</comment>
<feature type="signal peptide" evidence="1">
    <location>
        <begin position="1"/>
        <end position="19"/>
    </location>
</feature>
<organism evidence="2 3">
    <name type="scientific">Portunus trituberculatus</name>
    <name type="common">Swimming crab</name>
    <name type="synonym">Neptunus trituberculatus</name>
    <dbReference type="NCBI Taxonomy" id="210409"/>
    <lineage>
        <taxon>Eukaryota</taxon>
        <taxon>Metazoa</taxon>
        <taxon>Ecdysozoa</taxon>
        <taxon>Arthropoda</taxon>
        <taxon>Crustacea</taxon>
        <taxon>Multicrustacea</taxon>
        <taxon>Malacostraca</taxon>
        <taxon>Eumalacostraca</taxon>
        <taxon>Eucarida</taxon>
        <taxon>Decapoda</taxon>
        <taxon>Pleocyemata</taxon>
        <taxon>Brachyura</taxon>
        <taxon>Eubrachyura</taxon>
        <taxon>Portunoidea</taxon>
        <taxon>Portunidae</taxon>
        <taxon>Portuninae</taxon>
        <taxon>Portunus</taxon>
    </lineage>
</organism>
<name>A0A5B7GR11_PORTR</name>
<protein>
    <recommendedName>
        <fullName evidence="4">Secreted protein</fullName>
    </recommendedName>
</protein>
<evidence type="ECO:0008006" key="4">
    <source>
        <dbReference type="Google" id="ProtNLM"/>
    </source>
</evidence>
<gene>
    <name evidence="2" type="ORF">E2C01_056525</name>
</gene>